<dbReference type="Gene3D" id="3.30.1370.110">
    <property type="match status" value="1"/>
</dbReference>
<dbReference type="STRING" id="62101.AB835_11550"/>
<dbReference type="PROSITE" id="PS50828">
    <property type="entry name" value="SMR"/>
    <property type="match status" value="1"/>
</dbReference>
<dbReference type="SUPFAM" id="SSF160443">
    <property type="entry name" value="SMR domain-like"/>
    <property type="match status" value="1"/>
</dbReference>
<reference evidence="2 3" key="1">
    <citation type="journal article" date="2016" name="Appl. Environ. Microbiol.">
        <title>Lack of Overt Genome Reduction in the Bryostatin-Producing Bryozoan Symbiont "Candidatus Endobugula sertula".</title>
        <authorList>
            <person name="Miller I.J."/>
            <person name="Vanee N."/>
            <person name="Fong S.S."/>
            <person name="Lim-Fong G.E."/>
            <person name="Kwan J.C."/>
        </authorList>
    </citation>
    <scope>NUCLEOTIDE SEQUENCE [LARGE SCALE GENOMIC DNA]</scope>
    <source>
        <strain evidence="2">AB1-4</strain>
    </source>
</reference>
<comment type="caution">
    <text evidence="2">The sequence shown here is derived from an EMBL/GenBank/DDBJ whole genome shotgun (WGS) entry which is preliminary data.</text>
</comment>
<dbReference type="GO" id="GO:0004520">
    <property type="term" value="F:DNA endonuclease activity"/>
    <property type="evidence" value="ECO:0007669"/>
    <property type="project" value="TreeGrafter"/>
</dbReference>
<dbReference type="PANTHER" id="PTHR35562:SF2">
    <property type="entry name" value="DNA ENDONUCLEASE SMRA-RELATED"/>
    <property type="match status" value="1"/>
</dbReference>
<dbReference type="Pfam" id="PF01713">
    <property type="entry name" value="Smr"/>
    <property type="match status" value="1"/>
</dbReference>
<evidence type="ECO:0000313" key="2">
    <source>
        <dbReference type="EMBL" id="ODS22928.1"/>
    </source>
</evidence>
<dbReference type="PANTHER" id="PTHR35562">
    <property type="entry name" value="DNA ENDONUCLEASE SMRA-RELATED"/>
    <property type="match status" value="1"/>
</dbReference>
<sequence length="188" mass="21490">MSKEADNFLDAMRDVRPIKADKRVVLNRCTDNKESQAVRRQAASAEPTLVVDPLTNVEVEQLKANAILAFQRSGVQHRVYRQLRLGKYVIEVRLDLHRMMVEQARISVYQFIRDCLDNDVHCALINHGKGEGRASPAVLKSYVAHWLPQIKEVLAFHSAQKHHGGTGATYVMLKKSDKKRLDNHQKRQ</sequence>
<dbReference type="NCBIfam" id="NF033154">
    <property type="entry name" value="endonuc_SmrA"/>
    <property type="match status" value="1"/>
</dbReference>
<dbReference type="EMBL" id="MDLC01000046">
    <property type="protein sequence ID" value="ODS22928.1"/>
    <property type="molecule type" value="Genomic_DNA"/>
</dbReference>
<gene>
    <name evidence="2" type="ORF">AB835_11550</name>
</gene>
<dbReference type="InterPro" id="IPR002625">
    <property type="entry name" value="Smr_dom"/>
</dbReference>
<protein>
    <submittedName>
        <fullName evidence="2">Smr domain-containing protein</fullName>
    </submittedName>
</protein>
<evidence type="ECO:0000313" key="3">
    <source>
        <dbReference type="Proteomes" id="UP000242502"/>
    </source>
</evidence>
<feature type="domain" description="Smr" evidence="1">
    <location>
        <begin position="94"/>
        <end position="174"/>
    </location>
</feature>
<dbReference type="AlphaFoldDB" id="A0A1D2QMW8"/>
<dbReference type="SMART" id="SM00463">
    <property type="entry name" value="SMR"/>
    <property type="match status" value="1"/>
</dbReference>
<dbReference type="InterPro" id="IPR036063">
    <property type="entry name" value="Smr_dom_sf"/>
</dbReference>
<dbReference type="InterPro" id="IPR047688">
    <property type="entry name" value="Endonuc_SmrA"/>
</dbReference>
<organism evidence="2 3">
    <name type="scientific">Candidatus Endobugula sertula</name>
    <name type="common">Bugula neritina bacterial symbiont</name>
    <dbReference type="NCBI Taxonomy" id="62101"/>
    <lineage>
        <taxon>Bacteria</taxon>
        <taxon>Pseudomonadati</taxon>
        <taxon>Pseudomonadota</taxon>
        <taxon>Gammaproteobacteria</taxon>
        <taxon>Cellvibrionales</taxon>
        <taxon>Cellvibrionaceae</taxon>
        <taxon>Candidatus Endobugula</taxon>
    </lineage>
</organism>
<dbReference type="Proteomes" id="UP000242502">
    <property type="component" value="Unassembled WGS sequence"/>
</dbReference>
<name>A0A1D2QMW8_9GAMM</name>
<accession>A0A1D2QMW8</accession>
<evidence type="ECO:0000259" key="1">
    <source>
        <dbReference type="PROSITE" id="PS50828"/>
    </source>
</evidence>
<proteinExistence type="predicted"/>